<gene>
    <name evidence="1" type="ORF">C7374_105197</name>
</gene>
<keyword evidence="2" id="KW-1185">Reference proteome</keyword>
<reference evidence="1 2" key="1">
    <citation type="submission" date="2018-06" db="EMBL/GenBank/DDBJ databases">
        <title>Genomic Encyclopedia of Type Strains, Phase IV (KMG-IV): sequencing the most valuable type-strain genomes for metagenomic binning, comparative biology and taxonomic classification.</title>
        <authorList>
            <person name="Goeker M."/>
        </authorList>
    </citation>
    <scope>NUCLEOTIDE SEQUENCE [LARGE SCALE GENOMIC DNA]</scope>
    <source>
        <strain evidence="1 2">DSM 26720</strain>
    </source>
</reference>
<dbReference type="AlphaFoldDB" id="A0A364JVK6"/>
<proteinExistence type="predicted"/>
<comment type="caution">
    <text evidence="1">The sequence shown here is derived from an EMBL/GenBank/DDBJ whole genome shotgun (WGS) entry which is preliminary data.</text>
</comment>
<accession>A0A364JVK6</accession>
<sequence>MEAKVKPAAEAKEKPASKRELPVLLLRNYWPHDGSGKRTKGSSVVLPADEARQVVKAGVGVRNDEF</sequence>
<protein>
    <submittedName>
        <fullName evidence="1">Uncharacterized protein</fullName>
    </submittedName>
</protein>
<dbReference type="Proteomes" id="UP000249453">
    <property type="component" value="Unassembled WGS sequence"/>
</dbReference>
<evidence type="ECO:0000313" key="1">
    <source>
        <dbReference type="EMBL" id="RAK29146.1"/>
    </source>
</evidence>
<dbReference type="EMBL" id="QLMK01000005">
    <property type="protein sequence ID" value="RAK29146.1"/>
    <property type="molecule type" value="Genomic_DNA"/>
</dbReference>
<evidence type="ECO:0000313" key="2">
    <source>
        <dbReference type="Proteomes" id="UP000249453"/>
    </source>
</evidence>
<name>A0A364JVK6_9HYPH</name>
<organism evidence="1 2">
    <name type="scientific">Falsochrobactrum ovis</name>
    <dbReference type="NCBI Taxonomy" id="1293442"/>
    <lineage>
        <taxon>Bacteria</taxon>
        <taxon>Pseudomonadati</taxon>
        <taxon>Pseudomonadota</taxon>
        <taxon>Alphaproteobacteria</taxon>
        <taxon>Hyphomicrobiales</taxon>
        <taxon>Brucellaceae</taxon>
        <taxon>Falsochrobactrum</taxon>
    </lineage>
</organism>